<accession>A0ABY2DQC2</accession>
<feature type="signal peptide" evidence="1">
    <location>
        <begin position="1"/>
        <end position="21"/>
    </location>
</feature>
<organism evidence="2 3">
    <name type="scientific">Flavobacterium ranwuense</name>
    <dbReference type="NCBI Taxonomy" id="2541725"/>
    <lineage>
        <taxon>Bacteria</taxon>
        <taxon>Pseudomonadati</taxon>
        <taxon>Bacteroidota</taxon>
        <taxon>Flavobacteriia</taxon>
        <taxon>Flavobacteriales</taxon>
        <taxon>Flavobacteriaceae</taxon>
        <taxon>Flavobacterium</taxon>
    </lineage>
</organism>
<evidence type="ECO:0000256" key="1">
    <source>
        <dbReference type="SAM" id="SignalP"/>
    </source>
</evidence>
<dbReference type="EMBL" id="SMLH01000005">
    <property type="protein sequence ID" value="TDE28738.1"/>
    <property type="molecule type" value="Genomic_DNA"/>
</dbReference>
<gene>
    <name evidence="2" type="ORF">E0I61_10100</name>
</gene>
<evidence type="ECO:0008006" key="4">
    <source>
        <dbReference type="Google" id="ProtNLM"/>
    </source>
</evidence>
<protein>
    <recommendedName>
        <fullName evidence="4">GLPGLI family protein</fullName>
    </recommendedName>
</protein>
<evidence type="ECO:0000313" key="2">
    <source>
        <dbReference type="EMBL" id="TDE28738.1"/>
    </source>
</evidence>
<name>A0ABY2DQC2_9FLAO</name>
<reference evidence="2 3" key="1">
    <citation type="submission" date="2019-03" db="EMBL/GenBank/DDBJ databases">
        <title>Novel species of Flavobacterium.</title>
        <authorList>
            <person name="Liu Q."/>
            <person name="Xin Y.-H."/>
        </authorList>
    </citation>
    <scope>NUCLEOTIDE SEQUENCE [LARGE SCALE GENOMIC DNA]</scope>
    <source>
        <strain evidence="2 3">LB2P22</strain>
    </source>
</reference>
<proteinExistence type="predicted"/>
<feature type="chain" id="PRO_5046564142" description="GLPGLI family protein" evidence="1">
    <location>
        <begin position="22"/>
        <end position="177"/>
    </location>
</feature>
<sequence length="177" mass="20280">MKTFKILVLLILITSASDVFSQDQEKIYYYDKNYKITTREKAIYSLSSKDAKNIFGTKTLTLTESKQIISSREWALGQMTKKDQEGNFMPREWSGLSWVFKTDGTAYMYITPEQKSAAEAKSDGEKYEITENEITLNTIPKQVFVYDLKVNKGYGGGYDLTLNDEKAGITYHLNAER</sequence>
<keyword evidence="3" id="KW-1185">Reference proteome</keyword>
<comment type="caution">
    <text evidence="2">The sequence shown here is derived from an EMBL/GenBank/DDBJ whole genome shotgun (WGS) entry which is preliminary data.</text>
</comment>
<evidence type="ECO:0000313" key="3">
    <source>
        <dbReference type="Proteomes" id="UP000294685"/>
    </source>
</evidence>
<keyword evidence="1" id="KW-0732">Signal</keyword>
<dbReference type="RefSeq" id="WP_131994865.1">
    <property type="nucleotide sequence ID" value="NZ_SMLH01000005.1"/>
</dbReference>
<dbReference type="Proteomes" id="UP000294685">
    <property type="component" value="Unassembled WGS sequence"/>
</dbReference>